<keyword evidence="2" id="KW-1185">Reference proteome</keyword>
<dbReference type="EMBL" id="JYDW01000090">
    <property type="protein sequence ID" value="KRZ56645.1"/>
    <property type="molecule type" value="Genomic_DNA"/>
</dbReference>
<dbReference type="OrthoDB" id="5854292at2759"/>
<evidence type="ECO:0000313" key="1">
    <source>
        <dbReference type="EMBL" id="KRZ56645.1"/>
    </source>
</evidence>
<dbReference type="AlphaFoldDB" id="A0A0V1LAZ9"/>
<feature type="non-terminal residue" evidence="1">
    <location>
        <position position="130"/>
    </location>
</feature>
<proteinExistence type="predicted"/>
<sequence length="130" mass="14699">MYYSRSKRYPRLLTRRQDLRLTAEQTTTKSGAQFLICWLRVTAGAGMGRIRLSPVGTTTLIPTFQGNFPNTRVQGWFFHFCQGVFRQVGRLSLRTNFMNNQEKKGKNADGISAGFEIINVGTSGQLEALF</sequence>
<gene>
    <name evidence="1" type="ORF">T02_11688</name>
</gene>
<accession>A0A0V1LAZ9</accession>
<reference evidence="1 2" key="1">
    <citation type="submission" date="2015-05" db="EMBL/GenBank/DDBJ databases">
        <title>Evolution of Trichinella species and genotypes.</title>
        <authorList>
            <person name="Korhonen P.K."/>
            <person name="Edoardo P."/>
            <person name="Giuseppe L.R."/>
            <person name="Gasser R.B."/>
        </authorList>
    </citation>
    <scope>NUCLEOTIDE SEQUENCE [LARGE SCALE GENOMIC DNA]</scope>
    <source>
        <strain evidence="1">ISS10</strain>
    </source>
</reference>
<dbReference type="Proteomes" id="UP000054721">
    <property type="component" value="Unassembled WGS sequence"/>
</dbReference>
<organism evidence="1 2">
    <name type="scientific">Trichinella nativa</name>
    <dbReference type="NCBI Taxonomy" id="6335"/>
    <lineage>
        <taxon>Eukaryota</taxon>
        <taxon>Metazoa</taxon>
        <taxon>Ecdysozoa</taxon>
        <taxon>Nematoda</taxon>
        <taxon>Enoplea</taxon>
        <taxon>Dorylaimia</taxon>
        <taxon>Trichinellida</taxon>
        <taxon>Trichinellidae</taxon>
        <taxon>Trichinella</taxon>
    </lineage>
</organism>
<name>A0A0V1LAZ9_9BILA</name>
<protein>
    <submittedName>
        <fullName evidence="1">Uncharacterized protein</fullName>
    </submittedName>
</protein>
<comment type="caution">
    <text evidence="1">The sequence shown here is derived from an EMBL/GenBank/DDBJ whole genome shotgun (WGS) entry which is preliminary data.</text>
</comment>
<evidence type="ECO:0000313" key="2">
    <source>
        <dbReference type="Proteomes" id="UP000054721"/>
    </source>
</evidence>